<evidence type="ECO:0000313" key="2">
    <source>
        <dbReference type="EMBL" id="RVW74851.1"/>
    </source>
</evidence>
<name>A0A438GRK6_VITVI</name>
<proteinExistence type="predicted"/>
<feature type="region of interest" description="Disordered" evidence="1">
    <location>
        <begin position="167"/>
        <end position="186"/>
    </location>
</feature>
<evidence type="ECO:0000256" key="1">
    <source>
        <dbReference type="SAM" id="MobiDB-lite"/>
    </source>
</evidence>
<dbReference type="EMBL" id="QGNW01000362">
    <property type="protein sequence ID" value="RVW74851.1"/>
    <property type="molecule type" value="Genomic_DNA"/>
</dbReference>
<sequence>MYVEIAMGRQKVVALVDSGATQNLNGMFIMDETWPCYVHGLSKPPKKPSKEGTISTLQVEKGLRKGQLTYVITLIEIKLENMVEVFDEVMPIYKRVKLPTEVPYRMTPLELVELRKQLTELDIHIAKGDESKTTYMTRYGSYEFLVMPFGLTNASVMFYSTRSPSPHREGISKTKGESVVCQEGEV</sequence>
<accession>A0A438GRK6</accession>
<dbReference type="SUPFAM" id="SSF56672">
    <property type="entry name" value="DNA/RNA polymerases"/>
    <property type="match status" value="1"/>
</dbReference>
<dbReference type="InterPro" id="IPR043502">
    <property type="entry name" value="DNA/RNA_pol_sf"/>
</dbReference>
<dbReference type="Gene3D" id="3.10.10.10">
    <property type="entry name" value="HIV Type 1 Reverse Transcriptase, subunit A, domain 1"/>
    <property type="match status" value="1"/>
</dbReference>
<dbReference type="AlphaFoldDB" id="A0A438GRK6"/>
<dbReference type="InterPro" id="IPR053134">
    <property type="entry name" value="RNA-dir_DNA_polymerase"/>
</dbReference>
<evidence type="ECO:0000313" key="3">
    <source>
        <dbReference type="Proteomes" id="UP000288805"/>
    </source>
</evidence>
<dbReference type="PANTHER" id="PTHR24559:SF436">
    <property type="entry name" value="RNA-DIRECTED DNA POLYMERASE HOMOLOG"/>
    <property type="match status" value="1"/>
</dbReference>
<comment type="caution">
    <text evidence="2">The sequence shown here is derived from an EMBL/GenBank/DDBJ whole genome shotgun (WGS) entry which is preliminary data.</text>
</comment>
<dbReference type="PANTHER" id="PTHR24559">
    <property type="entry name" value="TRANSPOSON TY3-I GAG-POL POLYPROTEIN"/>
    <property type="match status" value="1"/>
</dbReference>
<organism evidence="2 3">
    <name type="scientific">Vitis vinifera</name>
    <name type="common">Grape</name>
    <dbReference type="NCBI Taxonomy" id="29760"/>
    <lineage>
        <taxon>Eukaryota</taxon>
        <taxon>Viridiplantae</taxon>
        <taxon>Streptophyta</taxon>
        <taxon>Embryophyta</taxon>
        <taxon>Tracheophyta</taxon>
        <taxon>Spermatophyta</taxon>
        <taxon>Magnoliopsida</taxon>
        <taxon>eudicotyledons</taxon>
        <taxon>Gunneridae</taxon>
        <taxon>Pentapetalae</taxon>
        <taxon>rosids</taxon>
        <taxon>Vitales</taxon>
        <taxon>Vitaceae</taxon>
        <taxon>Viteae</taxon>
        <taxon>Vitis</taxon>
    </lineage>
</organism>
<dbReference type="Proteomes" id="UP000288805">
    <property type="component" value="Unassembled WGS sequence"/>
</dbReference>
<reference evidence="2 3" key="1">
    <citation type="journal article" date="2018" name="PLoS Genet.">
        <title>Population sequencing reveals clonal diversity and ancestral inbreeding in the grapevine cultivar Chardonnay.</title>
        <authorList>
            <person name="Roach M.J."/>
            <person name="Johnson D.L."/>
            <person name="Bohlmann J."/>
            <person name="van Vuuren H.J."/>
            <person name="Jones S.J."/>
            <person name="Pretorius I.S."/>
            <person name="Schmidt S.A."/>
            <person name="Borneman A.R."/>
        </authorList>
    </citation>
    <scope>NUCLEOTIDE SEQUENCE [LARGE SCALE GENOMIC DNA]</scope>
    <source>
        <strain evidence="3">cv. Chardonnay</strain>
        <tissue evidence="2">Leaf</tissue>
    </source>
</reference>
<gene>
    <name evidence="2" type="ORF">CK203_053822</name>
</gene>
<feature type="compositionally biased region" description="Basic and acidic residues" evidence="1">
    <location>
        <begin position="167"/>
        <end position="176"/>
    </location>
</feature>
<protein>
    <submittedName>
        <fullName evidence="2">Uncharacterized protein</fullName>
    </submittedName>
</protein>